<dbReference type="InterPro" id="IPR053158">
    <property type="entry name" value="CapK_Type1_Caps_Biosynth"/>
</dbReference>
<keyword evidence="2" id="KW-1185">Reference proteome</keyword>
<name>A0A9W6GGS4_9FUSO</name>
<dbReference type="Gene3D" id="3.40.50.12780">
    <property type="entry name" value="N-terminal domain of ligase-like"/>
    <property type="match status" value="1"/>
</dbReference>
<evidence type="ECO:0008006" key="3">
    <source>
        <dbReference type="Google" id="ProtNLM"/>
    </source>
</evidence>
<dbReference type="PANTHER" id="PTHR36932:SF1">
    <property type="entry name" value="CAPSULAR POLYSACCHARIDE BIOSYNTHESIS PROTEIN"/>
    <property type="match status" value="1"/>
</dbReference>
<dbReference type="PANTHER" id="PTHR36932">
    <property type="entry name" value="CAPSULAR POLYSACCHARIDE BIOSYNTHESIS PROTEIN"/>
    <property type="match status" value="1"/>
</dbReference>
<dbReference type="EMBL" id="BSDY01000002">
    <property type="protein sequence ID" value="GLI54968.1"/>
    <property type="molecule type" value="Genomic_DNA"/>
</dbReference>
<proteinExistence type="predicted"/>
<protein>
    <recommendedName>
        <fullName evidence="3">Phenylacetate-CoA ligase</fullName>
    </recommendedName>
</protein>
<reference evidence="1" key="1">
    <citation type="submission" date="2022-12" db="EMBL/GenBank/DDBJ databases">
        <title>Reference genome sequencing for broad-spectrum identification of bacterial and archaeal isolates by mass spectrometry.</title>
        <authorList>
            <person name="Sekiguchi Y."/>
            <person name="Tourlousse D.M."/>
        </authorList>
    </citation>
    <scope>NUCLEOTIDE SEQUENCE</scope>
    <source>
        <strain evidence="1">10succ1</strain>
    </source>
</reference>
<dbReference type="SUPFAM" id="SSF56801">
    <property type="entry name" value="Acetyl-CoA synthetase-like"/>
    <property type="match status" value="1"/>
</dbReference>
<sequence>MGILGVLKEAWQMKRNMKRSREEILKIQEEKLYKLIEHVLKNSKFYREYYEKHGISLENYREIEYTDYPTIDKSIIKNYFDELICTEDFKLKDLEEFVSHKENWGRKYRDRYTVMTSSGSTGNPVIFVYDGSAWDTVKAFIPGRVDTAHRMKLSTRERIAFLIAAGGDFASYNLAKEAEGINYSTLILNVNESLEKIIEAVRGFNPTVLSGYSSSISRLAEEKLGGRLDISPEKIFCSANKLTPERRELIERAFGVSPLDFYAASEALGMASEIPQKKKLFLFEDYYKFEIVDEKLEEVAPGETGDLIVTSLYNYTMPLLRYRMEDRLKKSQVQDFNFTLIDEVVGRTLDDLTFEREDGSRDNISALQLVGMYFRGIKKVQFIQESKDTLRVKYIAEKNIDAEGEIFPKLVEVLAVRGLDSHVKVKFERVDEIEIDPITGKYRPVIPLKEG</sequence>
<organism evidence="1 2">
    <name type="scientific">Propionigenium maris DSM 9537</name>
    <dbReference type="NCBI Taxonomy" id="1123000"/>
    <lineage>
        <taxon>Bacteria</taxon>
        <taxon>Fusobacteriati</taxon>
        <taxon>Fusobacteriota</taxon>
        <taxon>Fusobacteriia</taxon>
        <taxon>Fusobacteriales</taxon>
        <taxon>Fusobacteriaceae</taxon>
        <taxon>Propionigenium</taxon>
    </lineage>
</organism>
<dbReference type="AlphaFoldDB" id="A0A9W6GGS4"/>
<accession>A0A9W6GGS4</accession>
<dbReference type="Proteomes" id="UP001144471">
    <property type="component" value="Unassembled WGS sequence"/>
</dbReference>
<evidence type="ECO:0000313" key="2">
    <source>
        <dbReference type="Proteomes" id="UP001144471"/>
    </source>
</evidence>
<dbReference type="RefSeq" id="WP_281833187.1">
    <property type="nucleotide sequence ID" value="NZ_BSDY01000002.1"/>
</dbReference>
<dbReference type="InterPro" id="IPR042099">
    <property type="entry name" value="ANL_N_sf"/>
</dbReference>
<evidence type="ECO:0000313" key="1">
    <source>
        <dbReference type="EMBL" id="GLI54968.1"/>
    </source>
</evidence>
<comment type="caution">
    <text evidence="1">The sequence shown here is derived from an EMBL/GenBank/DDBJ whole genome shotgun (WGS) entry which is preliminary data.</text>
</comment>
<gene>
    <name evidence="1" type="ORF">PM10SUCC1_04830</name>
</gene>